<evidence type="ECO:0000256" key="1">
    <source>
        <dbReference type="ARBA" id="ARBA00001971"/>
    </source>
</evidence>
<comment type="similarity">
    <text evidence="2 3">Belongs to the cytochrome P450 family.</text>
</comment>
<gene>
    <name evidence="5" type="ORF">GCM10010326_20930</name>
</gene>
<accession>A0ABQ2ZY61</accession>
<dbReference type="PRINTS" id="PR00463">
    <property type="entry name" value="EP450I"/>
</dbReference>
<dbReference type="PRINTS" id="PR00385">
    <property type="entry name" value="P450"/>
</dbReference>
<keyword evidence="3" id="KW-0503">Monooxygenase</keyword>
<proteinExistence type="inferred from homology"/>
<dbReference type="InterPro" id="IPR001128">
    <property type="entry name" value="Cyt_P450"/>
</dbReference>
<keyword evidence="3" id="KW-0408">Iron</keyword>
<feature type="region of interest" description="Disordered" evidence="4">
    <location>
        <begin position="346"/>
        <end position="381"/>
    </location>
</feature>
<dbReference type="InterPro" id="IPR002401">
    <property type="entry name" value="Cyt_P450_E_grp-I"/>
</dbReference>
<keyword evidence="3" id="KW-0479">Metal-binding</keyword>
<feature type="compositionally biased region" description="Basic and acidic residues" evidence="4">
    <location>
        <begin position="352"/>
        <end position="371"/>
    </location>
</feature>
<name>A0ABQ2ZY61_9ACTN</name>
<comment type="cofactor">
    <cofactor evidence="1">
        <name>heme</name>
        <dbReference type="ChEBI" id="CHEBI:30413"/>
    </cofactor>
</comment>
<dbReference type="InterPro" id="IPR017972">
    <property type="entry name" value="Cyt_P450_CS"/>
</dbReference>
<dbReference type="SUPFAM" id="SSF48264">
    <property type="entry name" value="Cytochrome P450"/>
    <property type="match status" value="1"/>
</dbReference>
<dbReference type="PROSITE" id="PS00086">
    <property type="entry name" value="CYTOCHROME_P450"/>
    <property type="match status" value="1"/>
</dbReference>
<keyword evidence="3" id="KW-0560">Oxidoreductase</keyword>
<dbReference type="Gene3D" id="1.10.630.10">
    <property type="entry name" value="Cytochrome P450"/>
    <property type="match status" value="1"/>
</dbReference>
<sequence length="445" mass="48886">MSATTTVPCPPAPGRVPVLGHVPALLRRPLSFFESIRTQDPLVRVGFGPIGLYLANDPALVHRIQVDADTFERGRFFEVMAGHFGNPPIASDGATHRHQRRTLQPGFSRTSVRDHTRAVVDEAEQRFAAWRPGVPVQADEEMADFVATVVLRSLFGAELPPAVVRDIRRTVALITGKLFAGTVFPEVLTSLPTPANRRFEAAMGRFHAVIDGLVQDRRANPGSVPDVLDILLKATRPDTGRPLTDHEIRGEFLILVFAALDTTSTTLTWAVFETAIRPEVQQRLYEEAVLVLDGQPLTYDRVRELSYTRKVVDETLRLHASMLATRRTRHDVVLAGTLVPAGSEVGYSPRAMHRDPGTYADPHRFDPERAESGPGHALPPGASFPWGIGPHRCIGEHLAATTMTIALATLAARWRLRIRPGARIRVATSSLPRPDSLPLLVTPRG</sequence>
<dbReference type="RefSeq" id="WP_190026859.1">
    <property type="nucleotide sequence ID" value="NZ_BMUU01000003.1"/>
</dbReference>
<evidence type="ECO:0000256" key="4">
    <source>
        <dbReference type="SAM" id="MobiDB-lite"/>
    </source>
</evidence>
<evidence type="ECO:0000313" key="5">
    <source>
        <dbReference type="EMBL" id="GGY27193.1"/>
    </source>
</evidence>
<dbReference type="Proteomes" id="UP000600946">
    <property type="component" value="Unassembled WGS sequence"/>
</dbReference>
<dbReference type="GeneID" id="96290083"/>
<protein>
    <submittedName>
        <fullName evidence="5">Cytochrome P450</fullName>
    </submittedName>
</protein>
<dbReference type="EMBL" id="BMUU01000003">
    <property type="protein sequence ID" value="GGY27193.1"/>
    <property type="molecule type" value="Genomic_DNA"/>
</dbReference>
<dbReference type="PANTHER" id="PTHR24305:SF166">
    <property type="entry name" value="CYTOCHROME P450 12A4, MITOCHONDRIAL-RELATED"/>
    <property type="match status" value="1"/>
</dbReference>
<organism evidence="5 6">
    <name type="scientific">Streptomyces xanthochromogenes</name>
    <dbReference type="NCBI Taxonomy" id="67384"/>
    <lineage>
        <taxon>Bacteria</taxon>
        <taxon>Bacillati</taxon>
        <taxon>Actinomycetota</taxon>
        <taxon>Actinomycetes</taxon>
        <taxon>Kitasatosporales</taxon>
        <taxon>Streptomycetaceae</taxon>
        <taxon>Streptomyces</taxon>
    </lineage>
</organism>
<dbReference type="InterPro" id="IPR050121">
    <property type="entry name" value="Cytochrome_P450_monoxygenase"/>
</dbReference>
<comment type="caution">
    <text evidence="5">The sequence shown here is derived from an EMBL/GenBank/DDBJ whole genome shotgun (WGS) entry which is preliminary data.</text>
</comment>
<evidence type="ECO:0000256" key="2">
    <source>
        <dbReference type="ARBA" id="ARBA00010617"/>
    </source>
</evidence>
<keyword evidence="6" id="KW-1185">Reference proteome</keyword>
<dbReference type="Pfam" id="PF00067">
    <property type="entry name" value="p450"/>
    <property type="match status" value="1"/>
</dbReference>
<reference evidence="6" key="1">
    <citation type="journal article" date="2019" name="Int. J. Syst. Evol. Microbiol.">
        <title>The Global Catalogue of Microorganisms (GCM) 10K type strain sequencing project: providing services to taxonomists for standard genome sequencing and annotation.</title>
        <authorList>
            <consortium name="The Broad Institute Genomics Platform"/>
            <consortium name="The Broad Institute Genome Sequencing Center for Infectious Disease"/>
            <person name="Wu L."/>
            <person name="Ma J."/>
        </authorList>
    </citation>
    <scope>NUCLEOTIDE SEQUENCE [LARGE SCALE GENOMIC DNA]</scope>
    <source>
        <strain evidence="6">JCM 4594</strain>
    </source>
</reference>
<keyword evidence="3" id="KW-0349">Heme</keyword>
<dbReference type="InterPro" id="IPR036396">
    <property type="entry name" value="Cyt_P450_sf"/>
</dbReference>
<evidence type="ECO:0000256" key="3">
    <source>
        <dbReference type="RuleBase" id="RU000461"/>
    </source>
</evidence>
<evidence type="ECO:0000313" key="6">
    <source>
        <dbReference type="Proteomes" id="UP000600946"/>
    </source>
</evidence>
<dbReference type="PANTHER" id="PTHR24305">
    <property type="entry name" value="CYTOCHROME P450"/>
    <property type="match status" value="1"/>
</dbReference>